<protein>
    <submittedName>
        <fullName evidence="2">Uncharacterized protein</fullName>
    </submittedName>
</protein>
<evidence type="ECO:0000256" key="1">
    <source>
        <dbReference type="SAM" id="MobiDB-lite"/>
    </source>
</evidence>
<proteinExistence type="predicted"/>
<organism evidence="2">
    <name type="scientific">marine metagenome</name>
    <dbReference type="NCBI Taxonomy" id="408172"/>
    <lineage>
        <taxon>unclassified sequences</taxon>
        <taxon>metagenomes</taxon>
        <taxon>ecological metagenomes</taxon>
    </lineage>
</organism>
<dbReference type="EMBL" id="UINC01051852">
    <property type="protein sequence ID" value="SVB66490.1"/>
    <property type="molecule type" value="Genomic_DNA"/>
</dbReference>
<reference evidence="2" key="1">
    <citation type="submission" date="2018-05" db="EMBL/GenBank/DDBJ databases">
        <authorList>
            <person name="Lanie J.A."/>
            <person name="Ng W.-L."/>
            <person name="Kazmierczak K.M."/>
            <person name="Andrzejewski T.M."/>
            <person name="Davidsen T.M."/>
            <person name="Wayne K.J."/>
            <person name="Tettelin H."/>
            <person name="Glass J.I."/>
            <person name="Rusch D."/>
            <person name="Podicherti R."/>
            <person name="Tsui H.-C.T."/>
            <person name="Winkler M.E."/>
        </authorList>
    </citation>
    <scope>NUCLEOTIDE SEQUENCE</scope>
</reference>
<sequence length="48" mass="5274">SSVGANKTSDDLSPLVVGWKQAVKERDEGTFDWTSNSPFDDSGRENKD</sequence>
<accession>A0A382FU35</accession>
<dbReference type="AlphaFoldDB" id="A0A382FU35"/>
<name>A0A382FU35_9ZZZZ</name>
<evidence type="ECO:0000313" key="2">
    <source>
        <dbReference type="EMBL" id="SVB66490.1"/>
    </source>
</evidence>
<gene>
    <name evidence="2" type="ORF">METZ01_LOCUS219344</name>
</gene>
<feature type="non-terminal residue" evidence="2">
    <location>
        <position position="1"/>
    </location>
</feature>
<feature type="region of interest" description="Disordered" evidence="1">
    <location>
        <begin position="24"/>
        <end position="48"/>
    </location>
</feature>